<evidence type="ECO:0000256" key="1">
    <source>
        <dbReference type="SAM" id="MobiDB-lite"/>
    </source>
</evidence>
<comment type="caution">
    <text evidence="2">The sequence shown here is derived from an EMBL/GenBank/DDBJ whole genome shotgun (WGS) entry which is preliminary data.</text>
</comment>
<organism evidence="2 3">
    <name type="scientific">Saguinus oedipus</name>
    <name type="common">Cotton-top tamarin</name>
    <name type="synonym">Oedipomidas oedipus</name>
    <dbReference type="NCBI Taxonomy" id="9490"/>
    <lineage>
        <taxon>Eukaryota</taxon>
        <taxon>Metazoa</taxon>
        <taxon>Chordata</taxon>
        <taxon>Craniata</taxon>
        <taxon>Vertebrata</taxon>
        <taxon>Euteleostomi</taxon>
        <taxon>Mammalia</taxon>
        <taxon>Eutheria</taxon>
        <taxon>Euarchontoglires</taxon>
        <taxon>Primates</taxon>
        <taxon>Haplorrhini</taxon>
        <taxon>Platyrrhini</taxon>
        <taxon>Cebidae</taxon>
        <taxon>Callitrichinae</taxon>
        <taxon>Saguinus</taxon>
    </lineage>
</organism>
<proteinExistence type="predicted"/>
<protein>
    <submittedName>
        <fullName evidence="2">Uncharacterized protein</fullName>
    </submittedName>
</protein>
<gene>
    <name evidence="2" type="ORF">P7K49_034409</name>
</gene>
<evidence type="ECO:0000313" key="3">
    <source>
        <dbReference type="Proteomes" id="UP001266305"/>
    </source>
</evidence>
<feature type="region of interest" description="Disordered" evidence="1">
    <location>
        <begin position="52"/>
        <end position="87"/>
    </location>
</feature>
<dbReference type="Proteomes" id="UP001266305">
    <property type="component" value="Unassembled WGS sequence"/>
</dbReference>
<keyword evidence="3" id="KW-1185">Reference proteome</keyword>
<sequence length="142" mass="14771">MVVLEAVITSAFLDPPPAAFSRVPASQCSLLATSPLLMGPNAPASCFAKPTGLASGAAGEPSGQNRALVPARRPRSQNRTDSAPGRLSLFVPPPLPCKKCLVTASARPRRAGEPWGKREDLGVWGCKALPETTLSDAELEGI</sequence>
<reference evidence="2 3" key="1">
    <citation type="submission" date="2023-05" db="EMBL/GenBank/DDBJ databases">
        <title>B98-5 Cell Line De Novo Hybrid Assembly: An Optical Mapping Approach.</title>
        <authorList>
            <person name="Kananen K."/>
            <person name="Auerbach J.A."/>
            <person name="Kautto E."/>
            <person name="Blachly J.S."/>
        </authorList>
    </citation>
    <scope>NUCLEOTIDE SEQUENCE [LARGE SCALE GENOMIC DNA]</scope>
    <source>
        <strain evidence="2">B95-8</strain>
        <tissue evidence="2">Cell line</tissue>
    </source>
</reference>
<dbReference type="EMBL" id="JASSZA010000019">
    <property type="protein sequence ID" value="KAK2088502.1"/>
    <property type="molecule type" value="Genomic_DNA"/>
</dbReference>
<accession>A0ABQ9TUM9</accession>
<name>A0ABQ9TUM9_SAGOE</name>
<evidence type="ECO:0000313" key="2">
    <source>
        <dbReference type="EMBL" id="KAK2088502.1"/>
    </source>
</evidence>